<dbReference type="EMBL" id="JAUKUD010000005">
    <property type="protein sequence ID" value="KAK0743220.1"/>
    <property type="molecule type" value="Genomic_DNA"/>
</dbReference>
<feature type="domain" description="Rnh202 triple barrel" evidence="8">
    <location>
        <begin position="48"/>
        <end position="133"/>
    </location>
</feature>
<dbReference type="GO" id="GO:0005654">
    <property type="term" value="C:nucleoplasm"/>
    <property type="evidence" value="ECO:0007669"/>
    <property type="project" value="TreeGrafter"/>
</dbReference>
<feature type="region of interest" description="Disordered" evidence="6">
    <location>
        <begin position="1"/>
        <end position="38"/>
    </location>
</feature>
<dbReference type="PANTHER" id="PTHR13383:SF11">
    <property type="entry name" value="RIBONUCLEASE H2 SUBUNIT B"/>
    <property type="match status" value="1"/>
</dbReference>
<dbReference type="Pfam" id="PF17745">
    <property type="entry name" value="Ydr279_N"/>
    <property type="match status" value="1"/>
</dbReference>
<dbReference type="PANTHER" id="PTHR13383">
    <property type="entry name" value="RIBONUCLEASE H2 SUBUNIT B"/>
    <property type="match status" value="1"/>
</dbReference>
<comment type="caution">
    <text evidence="9">The sequence shown here is derived from an EMBL/GenBank/DDBJ whole genome shotgun (WGS) entry which is preliminary data.</text>
</comment>
<dbReference type="GO" id="GO:0032299">
    <property type="term" value="C:ribonuclease H2 complex"/>
    <property type="evidence" value="ECO:0007669"/>
    <property type="project" value="InterPro"/>
</dbReference>
<name>A0AA40K2C9_9PEZI</name>
<dbReference type="AlphaFoldDB" id="A0AA40K2C9"/>
<dbReference type="CDD" id="cd09270">
    <property type="entry name" value="RNase_H2-B"/>
    <property type="match status" value="1"/>
</dbReference>
<dbReference type="Pfam" id="PF09468">
    <property type="entry name" value="RNase_H2-Ydr279"/>
    <property type="match status" value="1"/>
</dbReference>
<comment type="subcellular location">
    <subcellularLocation>
        <location evidence="1">Nucleus</location>
    </subcellularLocation>
</comment>
<proteinExistence type="predicted"/>
<evidence type="ECO:0000256" key="3">
    <source>
        <dbReference type="ARBA" id="ARBA00023242"/>
    </source>
</evidence>
<protein>
    <recommendedName>
        <fullName evidence="2">Ribonuclease H2 subunit B</fullName>
    </recommendedName>
    <alternativeName>
        <fullName evidence="5">Ribonuclease HI subunit B</fullName>
    </alternativeName>
</protein>
<dbReference type="Proteomes" id="UP001172155">
    <property type="component" value="Unassembled WGS sequence"/>
</dbReference>
<keyword evidence="10" id="KW-1185">Reference proteome</keyword>
<dbReference type="Gene3D" id="1.10.20.120">
    <property type="match status" value="1"/>
</dbReference>
<keyword evidence="3" id="KW-0539">Nucleus</keyword>
<evidence type="ECO:0000256" key="4">
    <source>
        <dbReference type="ARBA" id="ARBA00024778"/>
    </source>
</evidence>
<dbReference type="InterPro" id="IPR040456">
    <property type="entry name" value="RNase_H2_suB"/>
</dbReference>
<dbReference type="InterPro" id="IPR019024">
    <property type="entry name" value="RNase_H2_suB_wHTH"/>
</dbReference>
<feature type="region of interest" description="Disordered" evidence="6">
    <location>
        <begin position="251"/>
        <end position="314"/>
    </location>
</feature>
<evidence type="ECO:0000256" key="1">
    <source>
        <dbReference type="ARBA" id="ARBA00004123"/>
    </source>
</evidence>
<comment type="function">
    <text evidence="4">Non catalytic subunit of RNase H2, an endonuclease that specifically degrades the RNA of RNA:DNA hybrids. Participates in DNA replication, possibly by mediating the removal of lagging-strand Okazaki fragment RNA primers during DNA replication. Mediates the excision of single ribonucleotides from DNA:RNA duplexes.</text>
</comment>
<organism evidence="9 10">
    <name type="scientific">Schizothecium vesticola</name>
    <dbReference type="NCBI Taxonomy" id="314040"/>
    <lineage>
        <taxon>Eukaryota</taxon>
        <taxon>Fungi</taxon>
        <taxon>Dikarya</taxon>
        <taxon>Ascomycota</taxon>
        <taxon>Pezizomycotina</taxon>
        <taxon>Sordariomycetes</taxon>
        <taxon>Sordariomycetidae</taxon>
        <taxon>Sordariales</taxon>
        <taxon>Schizotheciaceae</taxon>
        <taxon>Schizothecium</taxon>
    </lineage>
</organism>
<evidence type="ECO:0000259" key="7">
    <source>
        <dbReference type="Pfam" id="PF09468"/>
    </source>
</evidence>
<evidence type="ECO:0000256" key="5">
    <source>
        <dbReference type="ARBA" id="ARBA00033464"/>
    </source>
</evidence>
<accession>A0AA40K2C9</accession>
<sequence>MARTRSTKGPTAKEKADAKAEKAKTAATSSSSTYTLAPETENPPLFFILPKAATPEARIVTLQNPRYAKPSRYLVCPEAGFFEFNKISPPKNVPRSWLLESNVRIEGDANEGDARLESQIFDSPDLFIATPIDPLFLVLTALAATKSSGDTKASQKRMFLASDDHLDTLSELSGGHLSEVLTWPASRALLEARIAAVSDSVEAGDEQMYRLSETKLLDEIVAKARRMSDKGLPRSLEEKFVTKELEAPILGIRSQPAPAKAPVKEDSDSPQPEAVDSQSTVSSVATPSSSLSEASTAATSVSGDTAGNETVENAMTAPEEVLRLQRLRTAFNFICASYVAPGLANTLKRMLPTTETVDFKPLDEYMAKLAKLRQEAAAVRTGDYSRKRGCEEEADERAEKRRKQEAEDKIKKANQSRGVKSLAKVSTAGMKKMSDFFKKK</sequence>
<evidence type="ECO:0000256" key="6">
    <source>
        <dbReference type="SAM" id="MobiDB-lite"/>
    </source>
</evidence>
<feature type="region of interest" description="Disordered" evidence="6">
    <location>
        <begin position="385"/>
        <end position="428"/>
    </location>
</feature>
<evidence type="ECO:0000256" key="2">
    <source>
        <dbReference type="ARBA" id="ARBA00019062"/>
    </source>
</evidence>
<feature type="compositionally biased region" description="Low complexity" evidence="6">
    <location>
        <begin position="277"/>
        <end position="302"/>
    </location>
</feature>
<dbReference type="InterPro" id="IPR041195">
    <property type="entry name" value="Rnh202_N"/>
</dbReference>
<feature type="compositionally biased region" description="Basic and acidic residues" evidence="6">
    <location>
        <begin position="11"/>
        <end position="24"/>
    </location>
</feature>
<gene>
    <name evidence="9" type="ORF">B0T18DRAFT_414712</name>
</gene>
<evidence type="ECO:0000259" key="8">
    <source>
        <dbReference type="Pfam" id="PF17745"/>
    </source>
</evidence>
<feature type="compositionally biased region" description="Basic and acidic residues" evidence="6">
    <location>
        <begin position="385"/>
        <end position="411"/>
    </location>
</feature>
<evidence type="ECO:0000313" key="10">
    <source>
        <dbReference type="Proteomes" id="UP001172155"/>
    </source>
</evidence>
<dbReference type="GO" id="GO:0006401">
    <property type="term" value="P:RNA catabolic process"/>
    <property type="evidence" value="ECO:0007669"/>
    <property type="project" value="TreeGrafter"/>
</dbReference>
<evidence type="ECO:0000313" key="9">
    <source>
        <dbReference type="EMBL" id="KAK0743220.1"/>
    </source>
</evidence>
<feature type="domain" description="Ribonuclease H2 subunit B wHTH" evidence="7">
    <location>
        <begin position="136"/>
        <end position="348"/>
    </location>
</feature>
<reference evidence="9" key="1">
    <citation type="submission" date="2023-06" db="EMBL/GenBank/DDBJ databases">
        <title>Genome-scale phylogeny and comparative genomics of the fungal order Sordariales.</title>
        <authorList>
            <consortium name="Lawrence Berkeley National Laboratory"/>
            <person name="Hensen N."/>
            <person name="Bonometti L."/>
            <person name="Westerberg I."/>
            <person name="Brannstrom I.O."/>
            <person name="Guillou S."/>
            <person name="Cros-Aarteil S."/>
            <person name="Calhoun S."/>
            <person name="Haridas S."/>
            <person name="Kuo A."/>
            <person name="Mondo S."/>
            <person name="Pangilinan J."/>
            <person name="Riley R."/>
            <person name="LaButti K."/>
            <person name="Andreopoulos B."/>
            <person name="Lipzen A."/>
            <person name="Chen C."/>
            <person name="Yanf M."/>
            <person name="Daum C."/>
            <person name="Ng V."/>
            <person name="Clum A."/>
            <person name="Steindorff A."/>
            <person name="Ohm R."/>
            <person name="Martin F."/>
            <person name="Silar P."/>
            <person name="Natvig D."/>
            <person name="Lalanne C."/>
            <person name="Gautier V."/>
            <person name="Ament-velasquez S.L."/>
            <person name="Kruys A."/>
            <person name="Hutchinson M.I."/>
            <person name="Powell A.J."/>
            <person name="Barry K."/>
            <person name="Miller A.N."/>
            <person name="Grigoriev I.V."/>
            <person name="Debuchy R."/>
            <person name="Gladieux P."/>
            <person name="Thoren M.H."/>
            <person name="Johannesson H."/>
        </authorList>
    </citation>
    <scope>NUCLEOTIDE SEQUENCE</scope>
    <source>
        <strain evidence="9">SMH3187-1</strain>
    </source>
</reference>
<feature type="compositionally biased region" description="Polar residues" evidence="6">
    <location>
        <begin position="303"/>
        <end position="313"/>
    </location>
</feature>